<dbReference type="AlphaFoldDB" id="A0A485KP96"/>
<organism evidence="3 4">
    <name type="scientific">Aphanomyces stellatus</name>
    <dbReference type="NCBI Taxonomy" id="120398"/>
    <lineage>
        <taxon>Eukaryota</taxon>
        <taxon>Sar</taxon>
        <taxon>Stramenopiles</taxon>
        <taxon>Oomycota</taxon>
        <taxon>Saprolegniomycetes</taxon>
        <taxon>Saprolegniales</taxon>
        <taxon>Verrucalvaceae</taxon>
        <taxon>Aphanomyces</taxon>
    </lineage>
</organism>
<keyword evidence="1" id="KW-0812">Transmembrane</keyword>
<evidence type="ECO:0000313" key="3">
    <source>
        <dbReference type="EMBL" id="VFT86882.1"/>
    </source>
</evidence>
<evidence type="ECO:0000313" key="4">
    <source>
        <dbReference type="Proteomes" id="UP000332933"/>
    </source>
</evidence>
<name>A0A485KP96_9STRA</name>
<keyword evidence="4" id="KW-1185">Reference proteome</keyword>
<dbReference type="EMBL" id="CAADRA010005198">
    <property type="protein sequence ID" value="VFT86882.1"/>
    <property type="molecule type" value="Genomic_DNA"/>
</dbReference>
<evidence type="ECO:0000313" key="2">
    <source>
        <dbReference type="EMBL" id="KAF0699431.1"/>
    </source>
</evidence>
<feature type="transmembrane region" description="Helical" evidence="1">
    <location>
        <begin position="155"/>
        <end position="188"/>
    </location>
</feature>
<evidence type="ECO:0000256" key="1">
    <source>
        <dbReference type="SAM" id="Phobius"/>
    </source>
</evidence>
<feature type="transmembrane region" description="Helical" evidence="1">
    <location>
        <begin position="327"/>
        <end position="352"/>
    </location>
</feature>
<proteinExistence type="predicted"/>
<accession>A0A485KP96</accession>
<dbReference type="EMBL" id="VJMH01005177">
    <property type="protein sequence ID" value="KAF0699431.1"/>
    <property type="molecule type" value="Genomic_DNA"/>
</dbReference>
<sequence length="401" mass="44213">MAQPQQTQPIYQTTNVPVALNVTPQPYYAQPAPPPAKSTNSFWYALTSPLRPLTYQLVLFHLINFVFAVVAFVVAVALGSIGVATVPLFCLGVLVLQVLLYAIHFFAQCDARLYNCIAPADEHITVQFDVPRHGLYHLQGYRISPTLSNFSKESLLAIFYFIFVKFPLAVAFSSTLLVLLPISIAFIVVPFTHPEYLRETFTYTDHNGITYHSRVRFFGQDHAAPAQVTGTGVVLLYTTIFLMHLFAKVHRAATKFFTCEFFATSGVVLQASTANHYADYSAVPLTAASAPIYYTPPTALESSQVYAVAASPRRSILERTVSKFGSALLLALLSILGLVFSLAMFVVVVVGMALTVGLLPVACAGLVVLVVLVWFIKPLAAIDAWLFQMRQRAYDELLRDD</sequence>
<feature type="transmembrane region" description="Helical" evidence="1">
    <location>
        <begin position="226"/>
        <end position="247"/>
    </location>
</feature>
<gene>
    <name evidence="3" type="primary">Aste57867_10004</name>
    <name evidence="2" type="ORF">As57867_009965</name>
    <name evidence="3" type="ORF">ASTE57867_10004</name>
</gene>
<reference evidence="2" key="2">
    <citation type="submission" date="2019-06" db="EMBL/GenBank/DDBJ databases">
        <title>Genomics analysis of Aphanomyces spp. identifies a new class of oomycete effector associated with host adaptation.</title>
        <authorList>
            <person name="Gaulin E."/>
        </authorList>
    </citation>
    <scope>NUCLEOTIDE SEQUENCE</scope>
    <source>
        <strain evidence="2">CBS 578.67</strain>
    </source>
</reference>
<keyword evidence="1" id="KW-1133">Transmembrane helix</keyword>
<reference evidence="3 4" key="1">
    <citation type="submission" date="2019-03" db="EMBL/GenBank/DDBJ databases">
        <authorList>
            <person name="Gaulin E."/>
            <person name="Dumas B."/>
        </authorList>
    </citation>
    <scope>NUCLEOTIDE SEQUENCE [LARGE SCALE GENOMIC DNA]</scope>
    <source>
        <strain evidence="3">CBS 568.67</strain>
    </source>
</reference>
<feature type="transmembrane region" description="Helical" evidence="1">
    <location>
        <begin position="84"/>
        <end position="103"/>
    </location>
</feature>
<feature type="transmembrane region" description="Helical" evidence="1">
    <location>
        <begin position="57"/>
        <end position="78"/>
    </location>
</feature>
<dbReference type="OrthoDB" id="72335at2759"/>
<protein>
    <submittedName>
        <fullName evidence="3">Aste57867_10004 protein</fullName>
    </submittedName>
</protein>
<dbReference type="Proteomes" id="UP000332933">
    <property type="component" value="Unassembled WGS sequence"/>
</dbReference>
<keyword evidence="1" id="KW-0472">Membrane</keyword>
<feature type="transmembrane region" description="Helical" evidence="1">
    <location>
        <begin position="358"/>
        <end position="382"/>
    </location>
</feature>